<organism evidence="10 11">
    <name type="scientific">Ruminiclostridium cellobioparum subsp. termitidis CT1112</name>
    <dbReference type="NCBI Taxonomy" id="1195236"/>
    <lineage>
        <taxon>Bacteria</taxon>
        <taxon>Bacillati</taxon>
        <taxon>Bacillota</taxon>
        <taxon>Clostridia</taxon>
        <taxon>Eubacteriales</taxon>
        <taxon>Oscillospiraceae</taxon>
        <taxon>Ruminiclostridium</taxon>
    </lineage>
</organism>
<keyword evidence="6" id="KW-0443">Lipid metabolism</keyword>
<evidence type="ECO:0000256" key="5">
    <source>
        <dbReference type="ARBA" id="ARBA00022946"/>
    </source>
</evidence>
<evidence type="ECO:0000313" key="11">
    <source>
        <dbReference type="Proteomes" id="UP000014155"/>
    </source>
</evidence>
<dbReference type="Pfam" id="PF20791">
    <property type="entry name" value="Acyl-ACP_TE_C"/>
    <property type="match status" value="1"/>
</dbReference>
<keyword evidence="3 10" id="KW-0378">Hydrolase</keyword>
<dbReference type="GO" id="GO:0000036">
    <property type="term" value="F:acyl carrier activity"/>
    <property type="evidence" value="ECO:0007669"/>
    <property type="project" value="TreeGrafter"/>
</dbReference>
<comment type="similarity">
    <text evidence="1">Belongs to the acyl-ACP thioesterase family.</text>
</comment>
<dbReference type="Pfam" id="PF01643">
    <property type="entry name" value="Acyl-ACP_TE"/>
    <property type="match status" value="1"/>
</dbReference>
<dbReference type="SUPFAM" id="SSF54637">
    <property type="entry name" value="Thioesterase/thiol ester dehydrase-isomerase"/>
    <property type="match status" value="2"/>
</dbReference>
<gene>
    <name evidence="10" type="ORF">CTER_2450</name>
</gene>
<keyword evidence="11" id="KW-1185">Reference proteome</keyword>
<dbReference type="InterPro" id="IPR045023">
    <property type="entry name" value="FATA/B"/>
</dbReference>
<evidence type="ECO:0000256" key="4">
    <source>
        <dbReference type="ARBA" id="ARBA00022832"/>
    </source>
</evidence>
<dbReference type="EC" id="3.1.2.14" evidence="10"/>
<keyword evidence="4" id="KW-0276">Fatty acid metabolism</keyword>
<dbReference type="CDD" id="cd00586">
    <property type="entry name" value="4HBT"/>
    <property type="match status" value="1"/>
</dbReference>
<evidence type="ECO:0000259" key="8">
    <source>
        <dbReference type="Pfam" id="PF01643"/>
    </source>
</evidence>
<evidence type="ECO:0000259" key="9">
    <source>
        <dbReference type="Pfam" id="PF20791"/>
    </source>
</evidence>
<dbReference type="PATRIC" id="fig|1195236.3.peg.2765"/>
<dbReference type="STRING" id="1195236.CTER_2450"/>
<dbReference type="InterPro" id="IPR029069">
    <property type="entry name" value="HotDog_dom_sf"/>
</dbReference>
<dbReference type="EMBL" id="AORV01000035">
    <property type="protein sequence ID" value="EMS71581.1"/>
    <property type="molecule type" value="Genomic_DNA"/>
</dbReference>
<keyword evidence="7" id="KW-0275">Fatty acid biosynthesis</keyword>
<dbReference type="AlphaFoldDB" id="S0FMK8"/>
<comment type="caution">
    <text evidence="10">The sequence shown here is derived from an EMBL/GenBank/DDBJ whole genome shotgun (WGS) entry which is preliminary data.</text>
</comment>
<dbReference type="InterPro" id="IPR049427">
    <property type="entry name" value="Acyl-ACP_TE_C"/>
</dbReference>
<evidence type="ECO:0000256" key="6">
    <source>
        <dbReference type="ARBA" id="ARBA00023098"/>
    </source>
</evidence>
<dbReference type="Gene3D" id="3.10.129.10">
    <property type="entry name" value="Hotdog Thioesterase"/>
    <property type="match status" value="2"/>
</dbReference>
<name>S0FMK8_RUMCE</name>
<dbReference type="Proteomes" id="UP000014155">
    <property type="component" value="Unassembled WGS sequence"/>
</dbReference>
<protein>
    <submittedName>
        <fullName evidence="10">Acyl-ACP thioesterase</fullName>
        <ecNumber evidence="10">3.1.2.14</ecNumber>
    </submittedName>
</protein>
<dbReference type="PANTHER" id="PTHR31727">
    <property type="entry name" value="OLEOYL-ACYL CARRIER PROTEIN THIOESTERASE 1, CHLOROPLASTIC"/>
    <property type="match status" value="1"/>
</dbReference>
<evidence type="ECO:0000256" key="2">
    <source>
        <dbReference type="ARBA" id="ARBA00022516"/>
    </source>
</evidence>
<feature type="domain" description="Acyl-ACP thioesterase-like C-terminal" evidence="9">
    <location>
        <begin position="163"/>
        <end position="216"/>
    </location>
</feature>
<dbReference type="GO" id="GO:0016297">
    <property type="term" value="F:fatty acyl-[ACP] hydrolase activity"/>
    <property type="evidence" value="ECO:0007669"/>
    <property type="project" value="UniProtKB-EC"/>
</dbReference>
<keyword evidence="2" id="KW-0444">Lipid biosynthesis</keyword>
<dbReference type="eggNOG" id="COG3884">
    <property type="taxonomic scope" value="Bacteria"/>
</dbReference>
<evidence type="ECO:0000256" key="1">
    <source>
        <dbReference type="ARBA" id="ARBA00006500"/>
    </source>
</evidence>
<keyword evidence="5" id="KW-0809">Transit peptide</keyword>
<dbReference type="InterPro" id="IPR002864">
    <property type="entry name" value="Acyl-ACP_thioesterase_NHD"/>
</dbReference>
<accession>S0FMK8</accession>
<evidence type="ECO:0000256" key="7">
    <source>
        <dbReference type="ARBA" id="ARBA00023160"/>
    </source>
</evidence>
<feature type="domain" description="Acyl-ACP thioesterase N-terminal hotdog" evidence="8">
    <location>
        <begin position="6"/>
        <end position="125"/>
    </location>
</feature>
<evidence type="ECO:0000313" key="10">
    <source>
        <dbReference type="EMBL" id="EMS71581.1"/>
    </source>
</evidence>
<dbReference type="PANTHER" id="PTHR31727:SF6">
    <property type="entry name" value="OLEOYL-ACYL CARRIER PROTEIN THIOESTERASE 1, CHLOROPLASTIC"/>
    <property type="match status" value="1"/>
</dbReference>
<sequence>MDTVSVYKKEYHVDYGDADYYRKLKLSSLFNYFQDVASLHAENLELGVEKLLAEQGVTWVLVKILVQMEKFPALGEKLTVETWPLEPKKLEFERDFFVKDSEGNIIGRAISGWVIMDVESREIRRTELFPGRFPQFNQIRAIDGRMGKIKANGQLQQVYKKTIGYSDIDINGHLNNSKYIDYITDCFSIEKHGQYAVDTIQVSYISEALAGDSIVFYKDISGLDSGAVYVEGVDEAGAKTYFKACITLK</sequence>
<evidence type="ECO:0000256" key="3">
    <source>
        <dbReference type="ARBA" id="ARBA00022801"/>
    </source>
</evidence>
<reference evidence="10 11" key="1">
    <citation type="journal article" date="2013" name="Genome Announc.">
        <title>Draft Genome Sequence of the Cellulolytic, Mesophilic, Anaerobic Bacterium Clostridium termitidis Strain CT1112 (DSM 5398).</title>
        <authorList>
            <person name="Lal S."/>
            <person name="Ramachandran U."/>
            <person name="Zhang X."/>
            <person name="Munir R."/>
            <person name="Sparling R."/>
            <person name="Levin D.B."/>
        </authorList>
    </citation>
    <scope>NUCLEOTIDE SEQUENCE [LARGE SCALE GENOMIC DNA]</scope>
    <source>
        <strain evidence="10 11">CT1112</strain>
    </source>
</reference>
<dbReference type="RefSeq" id="WP_004625916.1">
    <property type="nucleotide sequence ID" value="NZ_AORV01000035.1"/>
</dbReference>
<proteinExistence type="inferred from homology"/>